<comment type="caution">
    <text evidence="1">The sequence shown here is derived from an EMBL/GenBank/DDBJ whole genome shotgun (WGS) entry which is preliminary data.</text>
</comment>
<proteinExistence type="predicted"/>
<organism evidence="1 2">
    <name type="scientific">Actinomadura macrotermitis</name>
    <dbReference type="NCBI Taxonomy" id="2585200"/>
    <lineage>
        <taxon>Bacteria</taxon>
        <taxon>Bacillati</taxon>
        <taxon>Actinomycetota</taxon>
        <taxon>Actinomycetes</taxon>
        <taxon>Streptosporangiales</taxon>
        <taxon>Thermomonosporaceae</taxon>
        <taxon>Actinomadura</taxon>
    </lineage>
</organism>
<evidence type="ECO:0000313" key="2">
    <source>
        <dbReference type="Proteomes" id="UP000487268"/>
    </source>
</evidence>
<gene>
    <name evidence="1" type="ORF">ACRB68_33060</name>
</gene>
<dbReference type="AlphaFoldDB" id="A0A7K0BVN1"/>
<dbReference type="Proteomes" id="UP000487268">
    <property type="component" value="Unassembled WGS sequence"/>
</dbReference>
<name>A0A7K0BVN1_9ACTN</name>
<keyword evidence="2" id="KW-1185">Reference proteome</keyword>
<protein>
    <submittedName>
        <fullName evidence="1">Uncharacterized protein</fullName>
    </submittedName>
</protein>
<sequence>MNTDGGADLRAARLRDRLETIRVRSERAGSWRASTHYLSGLVNGAGYVPVRTRLTRADLTFLAGARDDVLAFAELGARLLDLHRPQDAGGITSDPTRPIRRCRSCMWRWPCPTFRAIDEVLGRR</sequence>
<reference evidence="1 2" key="1">
    <citation type="submission" date="2019-10" db="EMBL/GenBank/DDBJ databases">
        <title>Actinomadura rubteroloni sp. nov. and Actinomadura macrotermitis sp. nov., isolated from the gut of fungus growing-termite Macrotermes natalensis.</title>
        <authorList>
            <person name="Benndorf R."/>
            <person name="Martin K."/>
            <person name="Kuefner M."/>
            <person name="De Beer W."/>
            <person name="Kaster A.-K."/>
            <person name="Vollmers J."/>
            <person name="Poulsen M."/>
            <person name="Beemelmanns C."/>
        </authorList>
    </citation>
    <scope>NUCLEOTIDE SEQUENCE [LARGE SCALE GENOMIC DNA]</scope>
    <source>
        <strain evidence="1 2">RB68</strain>
    </source>
</reference>
<dbReference type="OrthoDB" id="3428976at2"/>
<dbReference type="RefSeq" id="WP_153533330.1">
    <property type="nucleotide sequence ID" value="NZ_WEGH01000002.1"/>
</dbReference>
<accession>A0A7K0BVN1</accession>
<evidence type="ECO:0000313" key="1">
    <source>
        <dbReference type="EMBL" id="MQY05235.1"/>
    </source>
</evidence>
<dbReference type="EMBL" id="WEGH01000002">
    <property type="protein sequence ID" value="MQY05235.1"/>
    <property type="molecule type" value="Genomic_DNA"/>
</dbReference>